<dbReference type="Gene3D" id="3.30.530.20">
    <property type="match status" value="1"/>
</dbReference>
<gene>
    <name evidence="1" type="ORF">IAC23_06145</name>
</gene>
<dbReference type="AlphaFoldDB" id="A0A9D9EEX7"/>
<accession>A0A9D9EEX7</accession>
<comment type="caution">
    <text evidence="1">The sequence shown here is derived from an EMBL/GenBank/DDBJ whole genome shotgun (WGS) entry which is preliminary data.</text>
</comment>
<organism evidence="1 2">
    <name type="scientific">Candidatus Cryptobacteroides merdavium</name>
    <dbReference type="NCBI Taxonomy" id="2840769"/>
    <lineage>
        <taxon>Bacteria</taxon>
        <taxon>Pseudomonadati</taxon>
        <taxon>Bacteroidota</taxon>
        <taxon>Bacteroidia</taxon>
        <taxon>Bacteroidales</taxon>
        <taxon>Candidatus Cryptobacteroides</taxon>
    </lineage>
</organism>
<dbReference type="SUPFAM" id="SSF55961">
    <property type="entry name" value="Bet v1-like"/>
    <property type="match status" value="1"/>
</dbReference>
<reference evidence="1" key="1">
    <citation type="submission" date="2020-10" db="EMBL/GenBank/DDBJ databases">
        <authorList>
            <person name="Gilroy R."/>
        </authorList>
    </citation>
    <scope>NUCLEOTIDE SEQUENCE</scope>
    <source>
        <strain evidence="1">D5-748</strain>
    </source>
</reference>
<proteinExistence type="predicted"/>
<dbReference type="Proteomes" id="UP000823619">
    <property type="component" value="Unassembled WGS sequence"/>
</dbReference>
<reference evidence="1" key="2">
    <citation type="journal article" date="2021" name="PeerJ">
        <title>Extensive microbial diversity within the chicken gut microbiome revealed by metagenomics and culture.</title>
        <authorList>
            <person name="Gilroy R."/>
            <person name="Ravi A."/>
            <person name="Getino M."/>
            <person name="Pursley I."/>
            <person name="Horton D.L."/>
            <person name="Alikhan N.F."/>
            <person name="Baker D."/>
            <person name="Gharbi K."/>
            <person name="Hall N."/>
            <person name="Watson M."/>
            <person name="Adriaenssens E.M."/>
            <person name="Foster-Nyarko E."/>
            <person name="Jarju S."/>
            <person name="Secka A."/>
            <person name="Antonio M."/>
            <person name="Oren A."/>
            <person name="Chaudhuri R.R."/>
            <person name="La Ragione R."/>
            <person name="Hildebrand F."/>
            <person name="Pallen M.J."/>
        </authorList>
    </citation>
    <scope>NUCLEOTIDE SEQUENCE</scope>
    <source>
        <strain evidence="1">D5-748</strain>
    </source>
</reference>
<dbReference type="EMBL" id="JADIMO010000079">
    <property type="protein sequence ID" value="MBO8445256.1"/>
    <property type="molecule type" value="Genomic_DNA"/>
</dbReference>
<evidence type="ECO:0000313" key="1">
    <source>
        <dbReference type="EMBL" id="MBO8445256.1"/>
    </source>
</evidence>
<evidence type="ECO:0008006" key="3">
    <source>
        <dbReference type="Google" id="ProtNLM"/>
    </source>
</evidence>
<sequence length="157" mass="17514">MATVIKSKHATVSRAPYMLYMGFVDMRNFVQFLPEEKRGEVTADYDSIKAVVQGFNIGVRIVERVPYSRIEFKDDGAPFSFTITMHFDAAGGDPDKTDFHIELSAELNMMMKMMLGSKLQEGLDKIVDALAAVSEGKIPEGVDPELLRKAQESGKFN</sequence>
<evidence type="ECO:0000313" key="2">
    <source>
        <dbReference type="Proteomes" id="UP000823619"/>
    </source>
</evidence>
<name>A0A9D9EEX7_9BACT</name>
<protein>
    <recommendedName>
        <fullName evidence="3">Polyketide cyclase</fullName>
    </recommendedName>
</protein>
<dbReference type="InterPro" id="IPR023393">
    <property type="entry name" value="START-like_dom_sf"/>
</dbReference>